<dbReference type="EMBL" id="CCCS020000001">
    <property type="protein sequence ID" value="CDQ12313.1"/>
    <property type="molecule type" value="Genomic_DNA"/>
</dbReference>
<keyword evidence="3" id="KW-1185">Reference proteome</keyword>
<name>A0A060V093_9PROT</name>
<gene>
    <name evidence="1" type="ORF">AFERRI_10136</name>
    <name evidence="2" type="ORF">AFERRI_11178</name>
</gene>
<reference evidence="1" key="2">
    <citation type="submission" date="2014-07" db="EMBL/GenBank/DDBJ databases">
        <title>Initial genome analysis of the psychrotolerant acidophile Acidithiobacillus ferrivorans CF27: insights into iron and sulfur oxidation pathways and into biofilm formation.</title>
        <authorList>
            <person name="Talla E."/>
            <person name="Hedrich S."/>
            <person name="Mangenot S."/>
            <person name="Ji B."/>
            <person name="Johnson D.B."/>
            <person name="Barbe V."/>
            <person name="Bonnefoy V."/>
        </authorList>
    </citation>
    <scope>NUCLEOTIDE SEQUENCE [LARGE SCALE GENOMIC DNA]</scope>
    <source>
        <strain evidence="1">CF27</strain>
    </source>
</reference>
<accession>A0A060V093</accession>
<evidence type="ECO:0000313" key="2">
    <source>
        <dbReference type="EMBL" id="SMH65143.1"/>
    </source>
</evidence>
<evidence type="ECO:0000313" key="1">
    <source>
        <dbReference type="EMBL" id="CDQ12313.1"/>
    </source>
</evidence>
<dbReference type="Proteomes" id="UP000193925">
    <property type="component" value="Chromosome AFERRI"/>
</dbReference>
<protein>
    <submittedName>
        <fullName evidence="1">Uncharacterized protein</fullName>
    </submittedName>
</protein>
<dbReference type="EMBL" id="LT841305">
    <property type="protein sequence ID" value="SMH65143.1"/>
    <property type="molecule type" value="Genomic_DNA"/>
</dbReference>
<proteinExistence type="predicted"/>
<organism evidence="1">
    <name type="scientific">Acidithiobacillus ferrivorans</name>
    <dbReference type="NCBI Taxonomy" id="160808"/>
    <lineage>
        <taxon>Bacteria</taxon>
        <taxon>Pseudomonadati</taxon>
        <taxon>Pseudomonadota</taxon>
        <taxon>Acidithiobacillia</taxon>
        <taxon>Acidithiobacillales</taxon>
        <taxon>Acidithiobacillaceae</taxon>
        <taxon>Acidithiobacillus</taxon>
    </lineage>
</organism>
<reference evidence="1" key="1">
    <citation type="submission" date="2014-03" db="EMBL/GenBank/DDBJ databases">
        <authorList>
            <person name="Genoscope - CEA"/>
        </authorList>
    </citation>
    <scope>NUCLEOTIDE SEQUENCE [LARGE SCALE GENOMIC DNA]</scope>
    <source>
        <strain evidence="1">CF27</strain>
    </source>
</reference>
<reference evidence="2 3" key="3">
    <citation type="submission" date="2017-03" db="EMBL/GenBank/DDBJ databases">
        <authorList>
            <person name="Regsiter A."/>
            <person name="William W."/>
        </authorList>
    </citation>
    <scope>NUCLEOTIDE SEQUENCE [LARGE SCALE GENOMIC DNA]</scope>
    <source>
        <strain evidence="2">PRJEB5721</strain>
    </source>
</reference>
<dbReference type="AlphaFoldDB" id="A0A060V093"/>
<evidence type="ECO:0000313" key="3">
    <source>
        <dbReference type="Proteomes" id="UP000193925"/>
    </source>
</evidence>
<sequence length="59" mass="7209">MHYDFLITACWRKIRPWWQYGTSLNIGEIDTMKLYAKYDTKEDDRWIAAIPEMSGVMWY</sequence>